<dbReference type="SUPFAM" id="SSF53335">
    <property type="entry name" value="S-adenosyl-L-methionine-dependent methyltransferases"/>
    <property type="match status" value="1"/>
</dbReference>
<evidence type="ECO:0000256" key="1">
    <source>
        <dbReference type="ARBA" id="ARBA00005369"/>
    </source>
</evidence>
<dbReference type="RefSeq" id="WP_091242299.1">
    <property type="nucleotide sequence ID" value="NZ_FNAG01000005.1"/>
</dbReference>
<gene>
    <name evidence="4" type="ORF">SAMN04488509_105109</name>
</gene>
<dbReference type="AlphaFoldDB" id="A0A1G6WPT9"/>
<dbReference type="InterPro" id="IPR000682">
    <property type="entry name" value="PCMT"/>
</dbReference>
<dbReference type="Pfam" id="PF01135">
    <property type="entry name" value="PCMT"/>
    <property type="match status" value="1"/>
</dbReference>
<comment type="similarity">
    <text evidence="1">Belongs to the methyltransferase superfamily. L-isoaspartyl/D-aspartyl protein methyltransferase family.</text>
</comment>
<accession>A0A1G6WPT9</accession>
<sequence length="217" mass="24183">MAVDFEQARFAMVEQQVRPWEVLDFRVLDVIGSVKREDFAPARHRKLAYADLALPLEHGEFMLKPVIEGRLLQALDLAPEHEVLEIGTGSGYLTACLARLARAVHSIDLHPDFIDRARTRLQAAGLVNVSLEAADALQFQPGRQFDAVAIGGAVAELPERFLSWVRPGGRLFVIRGHSPVQEAVLYTRAEHGWALESLFETDVPYLHGAEPVQRFAL</sequence>
<evidence type="ECO:0000256" key="2">
    <source>
        <dbReference type="ARBA" id="ARBA00013346"/>
    </source>
</evidence>
<dbReference type="GO" id="GO:0004719">
    <property type="term" value="F:protein-L-isoaspartate (D-aspartate) O-methyltransferase activity"/>
    <property type="evidence" value="ECO:0007669"/>
    <property type="project" value="InterPro"/>
</dbReference>
<name>A0A1G6WPT9_9GAMM</name>
<evidence type="ECO:0000256" key="3">
    <source>
        <dbReference type="ARBA" id="ARBA00030757"/>
    </source>
</evidence>
<dbReference type="CDD" id="cd02440">
    <property type="entry name" value="AdoMet_MTases"/>
    <property type="match status" value="1"/>
</dbReference>
<keyword evidence="4" id="KW-0808">Transferase</keyword>
<dbReference type="Gene3D" id="3.40.50.150">
    <property type="entry name" value="Vaccinia Virus protein VP39"/>
    <property type="match status" value="1"/>
</dbReference>
<evidence type="ECO:0000313" key="5">
    <source>
        <dbReference type="Proteomes" id="UP000199603"/>
    </source>
</evidence>
<protein>
    <recommendedName>
        <fullName evidence="2">Protein-L-isoaspartate O-methyltransferase</fullName>
    </recommendedName>
    <alternativeName>
        <fullName evidence="3">Protein L-isoaspartyl methyltransferase</fullName>
    </alternativeName>
</protein>
<dbReference type="Proteomes" id="UP000199603">
    <property type="component" value="Unassembled WGS sequence"/>
</dbReference>
<proteinExistence type="inferred from homology"/>
<dbReference type="OrthoDB" id="9810066at2"/>
<organism evidence="4 5">
    <name type="scientific">Aquimonas voraii</name>
    <dbReference type="NCBI Taxonomy" id="265719"/>
    <lineage>
        <taxon>Bacteria</taxon>
        <taxon>Pseudomonadati</taxon>
        <taxon>Pseudomonadota</taxon>
        <taxon>Gammaproteobacteria</taxon>
        <taxon>Lysobacterales</taxon>
        <taxon>Lysobacteraceae</taxon>
        <taxon>Aquimonas</taxon>
    </lineage>
</organism>
<dbReference type="STRING" id="265719.SAMN04488509_105109"/>
<dbReference type="EMBL" id="FNAG01000005">
    <property type="protein sequence ID" value="SDD67868.1"/>
    <property type="molecule type" value="Genomic_DNA"/>
</dbReference>
<dbReference type="InterPro" id="IPR029063">
    <property type="entry name" value="SAM-dependent_MTases_sf"/>
</dbReference>
<dbReference type="PANTHER" id="PTHR11579">
    <property type="entry name" value="PROTEIN-L-ISOASPARTATE O-METHYLTRANSFERASE"/>
    <property type="match status" value="1"/>
</dbReference>
<evidence type="ECO:0000313" key="4">
    <source>
        <dbReference type="EMBL" id="SDD67868.1"/>
    </source>
</evidence>
<dbReference type="PANTHER" id="PTHR11579:SF18">
    <property type="entry name" value="PROTEIN-L-ISOASPARTATE O-METHYLTRANSFERASE"/>
    <property type="match status" value="1"/>
</dbReference>
<keyword evidence="5" id="KW-1185">Reference proteome</keyword>
<reference evidence="4 5" key="1">
    <citation type="submission" date="2016-10" db="EMBL/GenBank/DDBJ databases">
        <authorList>
            <person name="de Groot N.N."/>
        </authorList>
    </citation>
    <scope>NUCLEOTIDE SEQUENCE [LARGE SCALE GENOMIC DNA]</scope>
    <source>
        <strain evidence="4 5">DSM 16957</strain>
    </source>
</reference>
<keyword evidence="4" id="KW-0489">Methyltransferase</keyword>
<dbReference type="GO" id="GO:0032259">
    <property type="term" value="P:methylation"/>
    <property type="evidence" value="ECO:0007669"/>
    <property type="project" value="UniProtKB-KW"/>
</dbReference>
<dbReference type="GO" id="GO:0005737">
    <property type="term" value="C:cytoplasm"/>
    <property type="evidence" value="ECO:0007669"/>
    <property type="project" value="TreeGrafter"/>
</dbReference>